<dbReference type="KEGG" id="acib:ACBT_2253"/>
<reference evidence="1 2" key="1">
    <citation type="submission" date="2020-05" db="EMBL/GenBank/DDBJ databases">
        <title>Complete genome sequencing of Campylobacter and Arcobacter type strains.</title>
        <authorList>
            <person name="Miller W.G."/>
            <person name="Yee E."/>
        </authorList>
    </citation>
    <scope>NUCLEOTIDE SEQUENCE [LARGE SCALE GENOMIC DNA]</scope>
    <source>
        <strain evidence="1 2">LMG 21996</strain>
    </source>
</reference>
<dbReference type="AlphaFoldDB" id="A0A7L5JSC1"/>
<protein>
    <submittedName>
        <fullName evidence="1">Uncharacterized protein</fullName>
    </submittedName>
</protein>
<dbReference type="RefSeq" id="WP_024774335.1">
    <property type="nucleotide sequence ID" value="NZ_CP054051.1"/>
</dbReference>
<dbReference type="EMBL" id="CP054051">
    <property type="protein sequence ID" value="QKJ28133.1"/>
    <property type="molecule type" value="Genomic_DNA"/>
</dbReference>
<proteinExistence type="predicted"/>
<sequence>MKINDDEDDFLFFSKNEIEEKNHIYEISKIITKYNILKDENELIGPKEKNHLHIINYALSLQKQGIKLPTDLQNLFLNNITLKRDINLYLEKKLSNLVTDDTNHILKDINILVSITAIGSTENILDSSYNYNLKAISNLFRFYETNLLDFFKNNAKLFDVSFDTYMILLKTLFQLSIVNSTNILRNRSIHNILELITESVNIVKYTILLNNIQLSRINTLLGRYLYMFSHLEKIQIDSNDLNNTFDEFLLYFYRQEDGFELAKNNNFGFENELDYETEFLLFKNYSAIFILKLIKKLKNIDSQIYLKNHLFRKIISSFYKRFSLFENNLISKDFEVIKTDLLNCLILNYTSDMTFDKKQNYCYVLEDFILNENKLNNKNIETIYRILYFADDIEEFKYSHIVNILTNSNPIRNGYQEFFKLSILDLYVSKTMKKTLVKDEDIALLEKIVAYCMNNNADIHLRSILTKIYLNIGTLFCINKVKDEKIEELYIVSLLINSYDIIENNYSKQNLAIIKYLKILSNEINTKLIENYFNKVVTKLEILCGHFFAKNSTKEQKIIFIKDVLVKQLFFNIVDIEFNDGSKTFVNKLELEDSTYIINSRDSAIFLYIKINEEIFNKIFNSSKLFIQDKLEKVFEETSKISANYYLDDDLVF</sequence>
<accession>A0A7L5JSC1</accession>
<dbReference type="Proteomes" id="UP000509513">
    <property type="component" value="Chromosome"/>
</dbReference>
<gene>
    <name evidence="1" type="ORF">ACBT_2253</name>
</gene>
<evidence type="ECO:0000313" key="2">
    <source>
        <dbReference type="Proteomes" id="UP000509513"/>
    </source>
</evidence>
<name>A0A7L5JSC1_9BACT</name>
<evidence type="ECO:0000313" key="1">
    <source>
        <dbReference type="EMBL" id="QKJ28133.1"/>
    </source>
</evidence>
<organism evidence="1 2">
    <name type="scientific">Aliarcobacter cibarius</name>
    <dbReference type="NCBI Taxonomy" id="255507"/>
    <lineage>
        <taxon>Bacteria</taxon>
        <taxon>Pseudomonadati</taxon>
        <taxon>Campylobacterota</taxon>
        <taxon>Epsilonproteobacteria</taxon>
        <taxon>Campylobacterales</taxon>
        <taxon>Arcobacteraceae</taxon>
        <taxon>Aliarcobacter</taxon>
    </lineage>
</organism>